<dbReference type="Pfam" id="PF13474">
    <property type="entry name" value="SnoaL_3"/>
    <property type="match status" value="1"/>
</dbReference>
<name>A0A1H0WEI9_9PSEU</name>
<feature type="domain" description="SnoaL-like" evidence="1">
    <location>
        <begin position="5"/>
        <end position="125"/>
    </location>
</feature>
<evidence type="ECO:0000259" key="1">
    <source>
        <dbReference type="Pfam" id="PF13474"/>
    </source>
</evidence>
<dbReference type="RefSeq" id="WP_228770338.1">
    <property type="nucleotide sequence ID" value="NZ_FNDV01000007.1"/>
</dbReference>
<reference evidence="3" key="1">
    <citation type="submission" date="2016-10" db="EMBL/GenBank/DDBJ databases">
        <authorList>
            <person name="Varghese N."/>
            <person name="Submissions S."/>
        </authorList>
    </citation>
    <scope>NUCLEOTIDE SEQUENCE [LARGE SCALE GENOMIC DNA]</scope>
    <source>
        <strain evidence="3">IBRC-M 10655</strain>
    </source>
</reference>
<keyword evidence="3" id="KW-1185">Reference proteome</keyword>
<organism evidence="2 3">
    <name type="scientific">Actinokineospora alba</name>
    <dbReference type="NCBI Taxonomy" id="504798"/>
    <lineage>
        <taxon>Bacteria</taxon>
        <taxon>Bacillati</taxon>
        <taxon>Actinomycetota</taxon>
        <taxon>Actinomycetes</taxon>
        <taxon>Pseudonocardiales</taxon>
        <taxon>Pseudonocardiaceae</taxon>
        <taxon>Actinokineospora</taxon>
    </lineage>
</organism>
<sequence length="139" mass="15702">MNEQIRHLMAEQETAMRKGDVDAIAAAYAPDAVRYDLAPPLRSTGFDPEGLRAWFATFDGPVDFEIRDLVVTANADIAFCHSLNRLSAVPRGTDHKFDLWYRSTVCLREIDGKWLVVHEHTSTPFHMDGSFRAAVELRP</sequence>
<dbReference type="SUPFAM" id="SSF54427">
    <property type="entry name" value="NTF2-like"/>
    <property type="match status" value="1"/>
</dbReference>
<dbReference type="EMBL" id="FNJB01000020">
    <property type="protein sequence ID" value="SDP88885.1"/>
    <property type="molecule type" value="Genomic_DNA"/>
</dbReference>
<dbReference type="STRING" id="504798.SAMN05421871_107158"/>
<proteinExistence type="predicted"/>
<gene>
    <name evidence="2" type="ORF">SAMN05192558_12033</name>
</gene>
<evidence type="ECO:0000313" key="2">
    <source>
        <dbReference type="EMBL" id="SDP88885.1"/>
    </source>
</evidence>
<evidence type="ECO:0000313" key="3">
    <source>
        <dbReference type="Proteomes" id="UP000199651"/>
    </source>
</evidence>
<dbReference type="InterPro" id="IPR032710">
    <property type="entry name" value="NTF2-like_dom_sf"/>
</dbReference>
<dbReference type="AlphaFoldDB" id="A0A1H0WEI9"/>
<dbReference type="InterPro" id="IPR037401">
    <property type="entry name" value="SnoaL-like"/>
</dbReference>
<accession>A0A1H0WEI9</accession>
<dbReference type="Proteomes" id="UP000199651">
    <property type="component" value="Unassembled WGS sequence"/>
</dbReference>
<keyword evidence="2" id="KW-0413">Isomerase</keyword>
<dbReference type="GO" id="GO:0016853">
    <property type="term" value="F:isomerase activity"/>
    <property type="evidence" value="ECO:0007669"/>
    <property type="project" value="UniProtKB-KW"/>
</dbReference>
<protein>
    <submittedName>
        <fullName evidence="2">Ketosteroid isomerase homolog</fullName>
    </submittedName>
</protein>
<dbReference type="Gene3D" id="3.10.450.50">
    <property type="match status" value="1"/>
</dbReference>